<feature type="compositionally biased region" description="Low complexity" evidence="6">
    <location>
        <begin position="16"/>
        <end position="31"/>
    </location>
</feature>
<evidence type="ECO:0000256" key="4">
    <source>
        <dbReference type="ARBA" id="ARBA00023136"/>
    </source>
</evidence>
<dbReference type="Proteomes" id="UP000660262">
    <property type="component" value="Unassembled WGS sequence"/>
</dbReference>
<reference evidence="9" key="1">
    <citation type="submission" date="2020-10" db="EMBL/GenBank/DDBJ databases">
        <title>Unveiling of a novel bifunctional photoreceptor, Dualchrome1, isolated from a cosmopolitan green alga.</title>
        <authorList>
            <person name="Suzuki S."/>
            <person name="Kawachi M."/>
        </authorList>
    </citation>
    <scope>NUCLEOTIDE SEQUENCE</scope>
    <source>
        <strain evidence="9">NIES 2893</strain>
    </source>
</reference>
<dbReference type="AlphaFoldDB" id="A0A830HSJ4"/>
<evidence type="ECO:0000259" key="8">
    <source>
        <dbReference type="PROSITE" id="PS50922"/>
    </source>
</evidence>
<accession>A0A830HSJ4</accession>
<feature type="transmembrane region" description="Helical" evidence="7">
    <location>
        <begin position="186"/>
        <end position="206"/>
    </location>
</feature>
<dbReference type="GO" id="GO:0055088">
    <property type="term" value="P:lipid homeostasis"/>
    <property type="evidence" value="ECO:0007669"/>
    <property type="project" value="TreeGrafter"/>
</dbReference>
<feature type="domain" description="TLC" evidence="8">
    <location>
        <begin position="114"/>
        <end position="357"/>
    </location>
</feature>
<keyword evidence="3 7" id="KW-1133">Transmembrane helix</keyword>
<keyword evidence="2 5" id="KW-0812">Transmembrane</keyword>
<sequence>MSQLPVKTRLGTAPASSSSSSSKTTTTGKTYAKKTTVQEQRTVVVIQTFLPVFAVLRALDPEAVAWACFFGAAYWIFRYVLFRVAPKHEKPAGASKLRKDVWELRPDIAGVKRKFHTEWYSNLVSLLHAPAVTVGGLLCLWQSRNDDAVACFFGYRWLPARVCGMFLGYLFYDLALIVASPSMRSAGLLVHHALFITCAMVCKQGSFFKFPFAWLIAGEMSTPLLSIRWMLAASKRSRGNMYLAVCVALLVAFAAVRVFLYGYGLSHLWRHYELIVDVVMRGSGKKAPALASWRIPFFSPVSGGISVEAIEAAAADVSGLGVLSQCLLVVPHLLTIGYVLNLTWFTLLAVGLRRVLRRRTDVTIKES</sequence>
<evidence type="ECO:0000256" key="7">
    <source>
        <dbReference type="SAM" id="Phobius"/>
    </source>
</evidence>
<comment type="subcellular location">
    <subcellularLocation>
        <location evidence="1">Membrane</location>
        <topology evidence="1">Multi-pass membrane protein</topology>
    </subcellularLocation>
</comment>
<keyword evidence="4 5" id="KW-0472">Membrane</keyword>
<evidence type="ECO:0000256" key="3">
    <source>
        <dbReference type="ARBA" id="ARBA00022989"/>
    </source>
</evidence>
<evidence type="ECO:0000313" key="10">
    <source>
        <dbReference type="Proteomes" id="UP000660262"/>
    </source>
</evidence>
<feature type="transmembrane region" description="Helical" evidence="7">
    <location>
        <begin position="63"/>
        <end position="81"/>
    </location>
</feature>
<keyword evidence="10" id="KW-1185">Reference proteome</keyword>
<feature type="transmembrane region" description="Helical" evidence="7">
    <location>
        <begin position="119"/>
        <end position="138"/>
    </location>
</feature>
<protein>
    <recommendedName>
        <fullName evidence="8">TLC domain-containing protein</fullName>
    </recommendedName>
</protein>
<evidence type="ECO:0000256" key="1">
    <source>
        <dbReference type="ARBA" id="ARBA00004141"/>
    </source>
</evidence>
<dbReference type="GO" id="GO:0016020">
    <property type="term" value="C:membrane"/>
    <property type="evidence" value="ECO:0007669"/>
    <property type="project" value="UniProtKB-SubCell"/>
</dbReference>
<dbReference type="GO" id="GO:0005783">
    <property type="term" value="C:endoplasmic reticulum"/>
    <property type="evidence" value="ECO:0007669"/>
    <property type="project" value="TreeGrafter"/>
</dbReference>
<dbReference type="OrthoDB" id="10266980at2759"/>
<dbReference type="SMART" id="SM00724">
    <property type="entry name" value="TLC"/>
    <property type="match status" value="1"/>
</dbReference>
<evidence type="ECO:0000313" key="9">
    <source>
        <dbReference type="EMBL" id="GHP10082.1"/>
    </source>
</evidence>
<organism evidence="9 10">
    <name type="scientific">Pycnococcus provasolii</name>
    <dbReference type="NCBI Taxonomy" id="41880"/>
    <lineage>
        <taxon>Eukaryota</taxon>
        <taxon>Viridiplantae</taxon>
        <taxon>Chlorophyta</taxon>
        <taxon>Pseudoscourfieldiophyceae</taxon>
        <taxon>Pseudoscourfieldiales</taxon>
        <taxon>Pycnococcaceae</taxon>
        <taxon>Pycnococcus</taxon>
    </lineage>
</organism>
<dbReference type="PROSITE" id="PS50922">
    <property type="entry name" value="TLC"/>
    <property type="match status" value="1"/>
</dbReference>
<feature type="region of interest" description="Disordered" evidence="6">
    <location>
        <begin position="1"/>
        <end position="31"/>
    </location>
</feature>
<dbReference type="PANTHER" id="PTHR13439">
    <property type="entry name" value="CT120 PROTEIN"/>
    <property type="match status" value="1"/>
</dbReference>
<dbReference type="Pfam" id="PF03798">
    <property type="entry name" value="TRAM_LAG1_CLN8"/>
    <property type="match status" value="1"/>
</dbReference>
<feature type="transmembrane region" description="Helical" evidence="7">
    <location>
        <begin position="212"/>
        <end position="231"/>
    </location>
</feature>
<dbReference type="InterPro" id="IPR050846">
    <property type="entry name" value="TLCD"/>
</dbReference>
<dbReference type="InterPro" id="IPR006634">
    <property type="entry name" value="TLC-dom"/>
</dbReference>
<dbReference type="EMBL" id="BNJQ01000027">
    <property type="protein sequence ID" value="GHP10082.1"/>
    <property type="molecule type" value="Genomic_DNA"/>
</dbReference>
<name>A0A830HSJ4_9CHLO</name>
<feature type="transmembrane region" description="Helical" evidence="7">
    <location>
        <begin position="329"/>
        <end position="350"/>
    </location>
</feature>
<evidence type="ECO:0000256" key="6">
    <source>
        <dbReference type="SAM" id="MobiDB-lite"/>
    </source>
</evidence>
<feature type="transmembrane region" description="Helical" evidence="7">
    <location>
        <begin position="158"/>
        <end position="179"/>
    </location>
</feature>
<evidence type="ECO:0000256" key="2">
    <source>
        <dbReference type="ARBA" id="ARBA00022692"/>
    </source>
</evidence>
<proteinExistence type="predicted"/>
<feature type="transmembrane region" description="Helical" evidence="7">
    <location>
        <begin position="243"/>
        <end position="264"/>
    </location>
</feature>
<evidence type="ECO:0000256" key="5">
    <source>
        <dbReference type="PROSITE-ProRule" id="PRU00205"/>
    </source>
</evidence>
<comment type="caution">
    <text evidence="9">The sequence shown here is derived from an EMBL/GenBank/DDBJ whole genome shotgun (WGS) entry which is preliminary data.</text>
</comment>
<gene>
    <name evidence="9" type="ORF">PPROV_000881500</name>
</gene>
<dbReference type="PANTHER" id="PTHR13439:SF0">
    <property type="entry name" value="TOPOISOMERASE I DAMAGE AFFECTED PROTEIN 4"/>
    <property type="match status" value="1"/>
</dbReference>